<keyword evidence="2" id="KW-1185">Reference proteome</keyword>
<protein>
    <submittedName>
        <fullName evidence="1">Uncharacterized protein</fullName>
    </submittedName>
</protein>
<sequence length="136" mass="15511">MFKGGRDANEFVGTDEKASNVVKRDISKLYSNEGDQAVEVGPFGLSKRRREGKDEDFQDGRPKQNEIGDEQDNEIQTIPVTRSKQNVQKTNESVKNYEAGSDLTTMTIRLNLELIMRGYQQLPSEQQPLLPKFFQK</sequence>
<accession>A0ACC2N3U7</accession>
<dbReference type="Proteomes" id="UP001239111">
    <property type="component" value="Chromosome 4"/>
</dbReference>
<organism evidence="1 2">
    <name type="scientific">Eretmocerus hayati</name>
    <dbReference type="NCBI Taxonomy" id="131215"/>
    <lineage>
        <taxon>Eukaryota</taxon>
        <taxon>Metazoa</taxon>
        <taxon>Ecdysozoa</taxon>
        <taxon>Arthropoda</taxon>
        <taxon>Hexapoda</taxon>
        <taxon>Insecta</taxon>
        <taxon>Pterygota</taxon>
        <taxon>Neoptera</taxon>
        <taxon>Endopterygota</taxon>
        <taxon>Hymenoptera</taxon>
        <taxon>Apocrita</taxon>
        <taxon>Proctotrupomorpha</taxon>
        <taxon>Chalcidoidea</taxon>
        <taxon>Aphelinidae</taxon>
        <taxon>Aphelininae</taxon>
        <taxon>Eretmocerus</taxon>
    </lineage>
</organism>
<comment type="caution">
    <text evidence="1">The sequence shown here is derived from an EMBL/GenBank/DDBJ whole genome shotgun (WGS) entry which is preliminary data.</text>
</comment>
<gene>
    <name evidence="1" type="ORF">QAD02_006654</name>
</gene>
<proteinExistence type="predicted"/>
<name>A0ACC2N3U7_9HYME</name>
<evidence type="ECO:0000313" key="2">
    <source>
        <dbReference type="Proteomes" id="UP001239111"/>
    </source>
</evidence>
<reference evidence="1" key="1">
    <citation type="submission" date="2023-04" db="EMBL/GenBank/DDBJ databases">
        <title>A chromosome-level genome assembly of the parasitoid wasp Eretmocerus hayati.</title>
        <authorList>
            <person name="Zhong Y."/>
            <person name="Liu S."/>
            <person name="Liu Y."/>
        </authorList>
    </citation>
    <scope>NUCLEOTIDE SEQUENCE</scope>
    <source>
        <strain evidence="1">ZJU_SS_LIU_2023</strain>
    </source>
</reference>
<evidence type="ECO:0000313" key="1">
    <source>
        <dbReference type="EMBL" id="KAJ8664992.1"/>
    </source>
</evidence>
<dbReference type="EMBL" id="CM056744">
    <property type="protein sequence ID" value="KAJ8664992.1"/>
    <property type="molecule type" value="Genomic_DNA"/>
</dbReference>